<keyword evidence="2" id="KW-1185">Reference proteome</keyword>
<comment type="caution">
    <text evidence="1">The sequence shown here is derived from an EMBL/GenBank/DDBJ whole genome shotgun (WGS) entry which is preliminary data.</text>
</comment>
<evidence type="ECO:0000313" key="1">
    <source>
        <dbReference type="EMBL" id="TNV87582.1"/>
    </source>
</evidence>
<evidence type="ECO:0000313" key="2">
    <source>
        <dbReference type="Proteomes" id="UP000785679"/>
    </source>
</evidence>
<proteinExistence type="predicted"/>
<sequence length="77" mass="8847">MTAISWVTYTLTHCESLSKSSDIFKRCFDFDRKFSKMQYVAELFEGSEIFGQREGSLSTDWTSSNPLEQFGSNIISE</sequence>
<accession>A0A8J8P5Q1</accession>
<dbReference type="EMBL" id="RRYP01000330">
    <property type="protein sequence ID" value="TNV87582.1"/>
    <property type="molecule type" value="Genomic_DNA"/>
</dbReference>
<dbReference type="Proteomes" id="UP000785679">
    <property type="component" value="Unassembled WGS sequence"/>
</dbReference>
<gene>
    <name evidence="1" type="ORF">FGO68_gene11415</name>
</gene>
<dbReference type="AlphaFoldDB" id="A0A8J8P5Q1"/>
<protein>
    <submittedName>
        <fullName evidence="1">Uncharacterized protein</fullName>
    </submittedName>
</protein>
<reference evidence="1" key="1">
    <citation type="submission" date="2019-06" db="EMBL/GenBank/DDBJ databases">
        <authorList>
            <person name="Zheng W."/>
        </authorList>
    </citation>
    <scope>NUCLEOTIDE SEQUENCE</scope>
    <source>
        <strain evidence="1">QDHG01</strain>
    </source>
</reference>
<name>A0A8J8P5Q1_HALGN</name>
<organism evidence="1 2">
    <name type="scientific">Halteria grandinella</name>
    <dbReference type="NCBI Taxonomy" id="5974"/>
    <lineage>
        <taxon>Eukaryota</taxon>
        <taxon>Sar</taxon>
        <taxon>Alveolata</taxon>
        <taxon>Ciliophora</taxon>
        <taxon>Intramacronucleata</taxon>
        <taxon>Spirotrichea</taxon>
        <taxon>Stichotrichia</taxon>
        <taxon>Sporadotrichida</taxon>
        <taxon>Halteriidae</taxon>
        <taxon>Halteria</taxon>
    </lineage>
</organism>